<keyword evidence="3" id="KW-1185">Reference proteome</keyword>
<name>A0A838BV70_9HYPH</name>
<proteinExistence type="predicted"/>
<comment type="caution">
    <text evidence="2">The sequence shown here is derived from an EMBL/GenBank/DDBJ whole genome shotgun (WGS) entry which is preliminary data.</text>
</comment>
<feature type="region of interest" description="Disordered" evidence="1">
    <location>
        <begin position="67"/>
        <end position="87"/>
    </location>
</feature>
<dbReference type="Proteomes" id="UP000572984">
    <property type="component" value="Unassembled WGS sequence"/>
</dbReference>
<dbReference type="RefSeq" id="WP_181054566.1">
    <property type="nucleotide sequence ID" value="NZ_JACDXJ010000002.1"/>
</dbReference>
<dbReference type="EMBL" id="JACDXJ010000002">
    <property type="protein sequence ID" value="MBA1158982.1"/>
    <property type="molecule type" value="Genomic_DNA"/>
</dbReference>
<evidence type="ECO:0000256" key="1">
    <source>
        <dbReference type="SAM" id="MobiDB-lite"/>
    </source>
</evidence>
<gene>
    <name evidence="2" type="ORF">H0S73_23065</name>
</gene>
<reference evidence="2 3" key="1">
    <citation type="submission" date="2020-07" db="EMBL/GenBank/DDBJ databases">
        <title>Draft genome and description of Microvirga mediterraneensis Marseille-Q2068 sp. nov.</title>
        <authorList>
            <person name="Boxberger M."/>
        </authorList>
    </citation>
    <scope>NUCLEOTIDE SEQUENCE [LARGE SCALE GENOMIC DNA]</scope>
    <source>
        <strain evidence="2 3">Marseille-Q2068</strain>
    </source>
</reference>
<feature type="compositionally biased region" description="Basic and acidic residues" evidence="1">
    <location>
        <begin position="67"/>
        <end position="76"/>
    </location>
</feature>
<evidence type="ECO:0000313" key="2">
    <source>
        <dbReference type="EMBL" id="MBA1158982.1"/>
    </source>
</evidence>
<evidence type="ECO:0000313" key="3">
    <source>
        <dbReference type="Proteomes" id="UP000572984"/>
    </source>
</evidence>
<sequence>MVDSSQQNSATILQDAYRLLSLVAGDPVILAMGTPQDPLMRLRGEFLMGEVARLLVSTAAMSRIRNEQLKKRRDEPAQPGLHSGDEDECGTLWPDIMEQVEIPLTFQEACDRIIHANEIVPEAAGGPTETPISSNIILKGRLEGRPWAAHIDVVAYVRACAKSIEEPNDLD</sequence>
<organism evidence="2 3">
    <name type="scientific">Microvirga mediterraneensis</name>
    <dbReference type="NCBI Taxonomy" id="2754695"/>
    <lineage>
        <taxon>Bacteria</taxon>
        <taxon>Pseudomonadati</taxon>
        <taxon>Pseudomonadota</taxon>
        <taxon>Alphaproteobacteria</taxon>
        <taxon>Hyphomicrobiales</taxon>
        <taxon>Methylobacteriaceae</taxon>
        <taxon>Microvirga</taxon>
    </lineage>
</organism>
<dbReference type="AlphaFoldDB" id="A0A838BV70"/>
<protein>
    <submittedName>
        <fullName evidence="2">Uncharacterized protein</fullName>
    </submittedName>
</protein>
<accession>A0A838BV70</accession>